<sequence>MSGTSSPAVADQVLAFRAQPVLGALIDLVPYGPEHHDTVIGFRNTERASYFLHQPEPLTVEKQSKWFAGYQDRRDDIQWAITRKDGVVVGATALYGIAEDRSRAEKGRLVIDDTRAREAPYTLEAELLLLGVAFDSLGIARIETCVRDDNGVMQSINARLGFVRSGQHDIRGVEYFDYVLTPDRYQPAPLQATVDAWARRRSRAA</sequence>
<dbReference type="Gene3D" id="3.40.630.30">
    <property type="match status" value="1"/>
</dbReference>
<protein>
    <submittedName>
        <fullName evidence="2">N-acetyltransferase</fullName>
    </submittedName>
</protein>
<accession>A0A3D4V664</accession>
<dbReference type="GO" id="GO:0008999">
    <property type="term" value="F:protein-N-terminal-alanine acetyltransferase activity"/>
    <property type="evidence" value="ECO:0007669"/>
    <property type="project" value="TreeGrafter"/>
</dbReference>
<proteinExistence type="predicted"/>
<dbReference type="InterPro" id="IPR051908">
    <property type="entry name" value="Ribosomal_N-acetyltransferase"/>
</dbReference>
<dbReference type="AlphaFoldDB" id="A0A3D4V664"/>
<dbReference type="PANTHER" id="PTHR43441:SF10">
    <property type="entry name" value="ACETYLTRANSFERASE"/>
    <property type="match status" value="1"/>
</dbReference>
<dbReference type="PANTHER" id="PTHR43441">
    <property type="entry name" value="RIBOSOMAL-PROTEIN-SERINE ACETYLTRANSFERASE"/>
    <property type="match status" value="1"/>
</dbReference>
<keyword evidence="2" id="KW-0808">Transferase</keyword>
<dbReference type="Proteomes" id="UP000264071">
    <property type="component" value="Unassembled WGS sequence"/>
</dbReference>
<organism evidence="2 3">
    <name type="scientific">Gemmatimonas aurantiaca</name>
    <dbReference type="NCBI Taxonomy" id="173480"/>
    <lineage>
        <taxon>Bacteria</taxon>
        <taxon>Pseudomonadati</taxon>
        <taxon>Gemmatimonadota</taxon>
        <taxon>Gemmatimonadia</taxon>
        <taxon>Gemmatimonadales</taxon>
        <taxon>Gemmatimonadaceae</taxon>
        <taxon>Gemmatimonas</taxon>
    </lineage>
</organism>
<evidence type="ECO:0000313" key="3">
    <source>
        <dbReference type="Proteomes" id="UP000264071"/>
    </source>
</evidence>
<dbReference type="InterPro" id="IPR000182">
    <property type="entry name" value="GNAT_dom"/>
</dbReference>
<dbReference type="Pfam" id="PF13302">
    <property type="entry name" value="Acetyltransf_3"/>
    <property type="match status" value="1"/>
</dbReference>
<dbReference type="InterPro" id="IPR016181">
    <property type="entry name" value="Acyl_CoA_acyltransferase"/>
</dbReference>
<feature type="domain" description="N-acetyltransferase" evidence="1">
    <location>
        <begin position="28"/>
        <end position="163"/>
    </location>
</feature>
<dbReference type="GO" id="GO:0005737">
    <property type="term" value="C:cytoplasm"/>
    <property type="evidence" value="ECO:0007669"/>
    <property type="project" value="TreeGrafter"/>
</dbReference>
<dbReference type="GO" id="GO:1990189">
    <property type="term" value="F:protein N-terminal-serine acetyltransferase activity"/>
    <property type="evidence" value="ECO:0007669"/>
    <property type="project" value="TreeGrafter"/>
</dbReference>
<dbReference type="SUPFAM" id="SSF55729">
    <property type="entry name" value="Acyl-CoA N-acyltransferases (Nat)"/>
    <property type="match status" value="1"/>
</dbReference>
<name>A0A3D4V664_9BACT</name>
<evidence type="ECO:0000259" key="1">
    <source>
        <dbReference type="Pfam" id="PF13302"/>
    </source>
</evidence>
<evidence type="ECO:0000313" key="2">
    <source>
        <dbReference type="EMBL" id="HCT55807.1"/>
    </source>
</evidence>
<gene>
    <name evidence="2" type="ORF">DGD08_01200</name>
</gene>
<reference evidence="2 3" key="1">
    <citation type="journal article" date="2018" name="Nat. Biotechnol.">
        <title>A standardized bacterial taxonomy based on genome phylogeny substantially revises the tree of life.</title>
        <authorList>
            <person name="Parks D.H."/>
            <person name="Chuvochina M."/>
            <person name="Waite D.W."/>
            <person name="Rinke C."/>
            <person name="Skarshewski A."/>
            <person name="Chaumeil P.A."/>
            <person name="Hugenholtz P."/>
        </authorList>
    </citation>
    <scope>NUCLEOTIDE SEQUENCE [LARGE SCALE GENOMIC DNA]</scope>
    <source>
        <strain evidence="2">UBA8844</strain>
    </source>
</reference>
<dbReference type="EMBL" id="DPIY01000001">
    <property type="protein sequence ID" value="HCT55807.1"/>
    <property type="molecule type" value="Genomic_DNA"/>
</dbReference>
<comment type="caution">
    <text evidence="2">The sequence shown here is derived from an EMBL/GenBank/DDBJ whole genome shotgun (WGS) entry which is preliminary data.</text>
</comment>